<dbReference type="AlphaFoldDB" id="A0A5Q4BCE0"/>
<accession>A0A5Q4BCE0</accession>
<feature type="region of interest" description="Disordered" evidence="1">
    <location>
        <begin position="1"/>
        <end position="75"/>
    </location>
</feature>
<keyword evidence="3" id="KW-1185">Reference proteome</keyword>
<comment type="caution">
    <text evidence="2">The sequence shown here is derived from an EMBL/GenBank/DDBJ whole genome shotgun (WGS) entry which is preliminary data.</text>
</comment>
<gene>
    <name evidence="2" type="ORF">CSHISOI_11090</name>
</gene>
<sequence length="75" mass="7844">MTHEAGVRPLPRPARSYDSIKAAGASPYPTGCKSLEQRQNGDAGTGGRGHGWCEGPATPADHASRVMATVRGKKK</sequence>
<name>A0A5Q4BCE0_9PEZI</name>
<feature type="compositionally biased region" description="Gly residues" evidence="1">
    <location>
        <begin position="43"/>
        <end position="52"/>
    </location>
</feature>
<dbReference type="Proteomes" id="UP000326340">
    <property type="component" value="Unassembled WGS sequence"/>
</dbReference>
<protein>
    <submittedName>
        <fullName evidence="2">Uncharacterized protein</fullName>
    </submittedName>
</protein>
<evidence type="ECO:0000256" key="1">
    <source>
        <dbReference type="SAM" id="MobiDB-lite"/>
    </source>
</evidence>
<organism evidence="2 3">
    <name type="scientific">Colletotrichum shisoi</name>
    <dbReference type="NCBI Taxonomy" id="2078593"/>
    <lineage>
        <taxon>Eukaryota</taxon>
        <taxon>Fungi</taxon>
        <taxon>Dikarya</taxon>
        <taxon>Ascomycota</taxon>
        <taxon>Pezizomycotina</taxon>
        <taxon>Sordariomycetes</taxon>
        <taxon>Hypocreomycetidae</taxon>
        <taxon>Glomerellales</taxon>
        <taxon>Glomerellaceae</taxon>
        <taxon>Colletotrichum</taxon>
        <taxon>Colletotrichum destructivum species complex</taxon>
    </lineage>
</organism>
<dbReference type="EMBL" id="PUHP01002444">
    <property type="protein sequence ID" value="TQN64381.1"/>
    <property type="molecule type" value="Genomic_DNA"/>
</dbReference>
<reference evidence="2 3" key="1">
    <citation type="journal article" date="2019" name="Sci. Rep.">
        <title>Colletotrichum shisoi sp. nov., an anthracnose pathogen of Perilla frutescens in Japan: molecular phylogenetic, morphological and genomic evidence.</title>
        <authorList>
            <person name="Gan P."/>
            <person name="Tsushima A."/>
            <person name="Hiroyama R."/>
            <person name="Narusaka M."/>
            <person name="Takano Y."/>
            <person name="Narusaka Y."/>
            <person name="Kawaradani M."/>
            <person name="Damm U."/>
            <person name="Shirasu K."/>
        </authorList>
    </citation>
    <scope>NUCLEOTIDE SEQUENCE [LARGE SCALE GENOMIC DNA]</scope>
    <source>
        <strain evidence="2 3">PG-2018a</strain>
    </source>
</reference>
<proteinExistence type="predicted"/>
<evidence type="ECO:0000313" key="3">
    <source>
        <dbReference type="Proteomes" id="UP000326340"/>
    </source>
</evidence>
<evidence type="ECO:0000313" key="2">
    <source>
        <dbReference type="EMBL" id="TQN64381.1"/>
    </source>
</evidence>